<dbReference type="CDD" id="cd20736">
    <property type="entry name" value="PoNe_Nuclease"/>
    <property type="match status" value="1"/>
</dbReference>
<proteinExistence type="inferred from homology"/>
<name>A0A3S5Y5R0_RHOH1</name>
<gene>
    <name evidence="3" type="ordered locus">REQ_18100</name>
</gene>
<dbReference type="PANTHER" id="PTHR34039">
    <property type="entry name" value="UPF0102 PROTEIN YRAN"/>
    <property type="match status" value="1"/>
</dbReference>
<dbReference type="NCBIfam" id="TIGR00252">
    <property type="entry name" value="YraN family protein"/>
    <property type="match status" value="1"/>
</dbReference>
<evidence type="ECO:0000256" key="1">
    <source>
        <dbReference type="ARBA" id="ARBA00006738"/>
    </source>
</evidence>
<dbReference type="GO" id="GO:0003676">
    <property type="term" value="F:nucleic acid binding"/>
    <property type="evidence" value="ECO:0007669"/>
    <property type="project" value="InterPro"/>
</dbReference>
<dbReference type="PANTHER" id="PTHR34039:SF1">
    <property type="entry name" value="UPF0102 PROTEIN YRAN"/>
    <property type="match status" value="1"/>
</dbReference>
<accession>A0A3S5Y5R0</accession>
<dbReference type="InterPro" id="IPR011335">
    <property type="entry name" value="Restrct_endonuc-II-like"/>
</dbReference>
<dbReference type="InterPro" id="IPR011856">
    <property type="entry name" value="tRNA_endonuc-like_dom_sf"/>
</dbReference>
<dbReference type="InterPro" id="IPR003509">
    <property type="entry name" value="UPF0102_YraN-like"/>
</dbReference>
<organism evidence="3">
    <name type="scientific">Rhodococcus hoagii (strain 103S)</name>
    <name type="common">Rhodococcus equi</name>
    <dbReference type="NCBI Taxonomy" id="685727"/>
    <lineage>
        <taxon>Bacteria</taxon>
        <taxon>Bacillati</taxon>
        <taxon>Actinomycetota</taxon>
        <taxon>Actinomycetes</taxon>
        <taxon>Mycobacteriales</taxon>
        <taxon>Nocardiaceae</taxon>
        <taxon>Prescottella</taxon>
    </lineage>
</organism>
<sequence length="118" mass="13177">MARNLALGAMGEELAASALTAAGMRILDRNWRCRHGELDLVAVDGDTIVFVEVKTRSGLGFGSPAEAVTYAKQRRIRMLAQRWLADSDRHWPHVRFDVVAVLVDRRREPAVTHLPAVF</sequence>
<dbReference type="EMBL" id="FN563149">
    <property type="protein sequence ID" value="CBH47878.1"/>
    <property type="molecule type" value="Genomic_DNA"/>
</dbReference>
<protein>
    <recommendedName>
        <fullName evidence="2">UPF0102 protein REQ_18100</fullName>
    </recommendedName>
</protein>
<dbReference type="SUPFAM" id="SSF52980">
    <property type="entry name" value="Restriction endonuclease-like"/>
    <property type="match status" value="1"/>
</dbReference>
<evidence type="ECO:0000313" key="4">
    <source>
        <dbReference type="Proteomes" id="UP000006892"/>
    </source>
</evidence>
<dbReference type="RefSeq" id="WP_013415668.1">
    <property type="nucleotide sequence ID" value="NC_014659.1"/>
</dbReference>
<dbReference type="Proteomes" id="UP001154400">
    <property type="component" value="Chromosome"/>
</dbReference>
<dbReference type="Pfam" id="PF02021">
    <property type="entry name" value="UPF0102"/>
    <property type="match status" value="1"/>
</dbReference>
<comment type="similarity">
    <text evidence="1 2">Belongs to the UPF0102 family.</text>
</comment>
<dbReference type="NCBIfam" id="NF009154">
    <property type="entry name" value="PRK12497.3-3"/>
    <property type="match status" value="1"/>
</dbReference>
<dbReference type="NCBIfam" id="NF009150">
    <property type="entry name" value="PRK12497.1-3"/>
    <property type="match status" value="1"/>
</dbReference>
<dbReference type="KEGG" id="req:REQ_18100"/>
<reference evidence="3" key="1">
    <citation type="journal article" date="2010" name="PLoS Genet.">
        <title>The genome of a pathogenic rhodococcus: cooptive virulence underpinned by key gene acquisitions.</title>
        <authorList>
            <person name="Letek M."/>
            <person name="Gonzalez P."/>
            <person name="Macarthur I."/>
            <person name="Rodriguez H."/>
            <person name="Freeman T.C."/>
            <person name="Valero-Rello A."/>
            <person name="Blanco M."/>
            <person name="Buckley T."/>
            <person name="Cherevach I."/>
            <person name="Fahey R."/>
            <person name="Hapeshi A."/>
            <person name="Holdstock J."/>
            <person name="Leadon D."/>
            <person name="Navas J."/>
            <person name="Ocampo A."/>
            <person name="Quail M.A."/>
            <person name="Sanders M."/>
            <person name="Scortti M.M."/>
            <person name="Prescott J.F."/>
            <person name="Fogarty U."/>
            <person name="Meijer W.G."/>
            <person name="Parkhill J."/>
            <person name="Bentley S.D."/>
            <person name="Vazquez-Boland J.A."/>
        </authorList>
    </citation>
    <scope>NUCLEOTIDE SEQUENCE [LARGE SCALE GENOMIC DNA]</scope>
    <source>
        <strain evidence="3 4">103S</strain>
    </source>
</reference>
<dbReference type="HAMAP" id="MF_00048">
    <property type="entry name" value="UPF0102"/>
    <property type="match status" value="1"/>
</dbReference>
<dbReference type="AlphaFoldDB" id="A0A3S5Y5R0"/>
<dbReference type="Gene3D" id="3.40.1350.10">
    <property type="match status" value="1"/>
</dbReference>
<dbReference type="GeneID" id="57577513"/>
<evidence type="ECO:0000313" key="3">
    <source>
        <dbReference type="EMBL" id="CBH47878.1"/>
    </source>
</evidence>
<evidence type="ECO:0000256" key="2">
    <source>
        <dbReference type="HAMAP-Rule" id="MF_00048"/>
    </source>
</evidence>